<dbReference type="InterPro" id="IPR014311">
    <property type="entry name" value="Guanine_deaminase"/>
</dbReference>
<evidence type="ECO:0000259" key="9">
    <source>
        <dbReference type="Pfam" id="PF01979"/>
    </source>
</evidence>
<keyword evidence="5 8" id="KW-0862">Zinc</keyword>
<comment type="similarity">
    <text evidence="2 8">Belongs to the metallo-dependent hydrolases superfamily. ATZ/TRZ family.</text>
</comment>
<comment type="catalytic activity">
    <reaction evidence="6 8">
        <text>guanine + H2O + H(+) = xanthine + NH4(+)</text>
        <dbReference type="Rhea" id="RHEA:14665"/>
        <dbReference type="ChEBI" id="CHEBI:15377"/>
        <dbReference type="ChEBI" id="CHEBI:15378"/>
        <dbReference type="ChEBI" id="CHEBI:16235"/>
        <dbReference type="ChEBI" id="CHEBI:17712"/>
        <dbReference type="ChEBI" id="CHEBI:28938"/>
        <dbReference type="EC" id="3.5.4.3"/>
    </reaction>
</comment>
<evidence type="ECO:0000313" key="10">
    <source>
        <dbReference type="EMBL" id="KGK35848.1"/>
    </source>
</evidence>
<dbReference type="PANTHER" id="PTHR11271:SF6">
    <property type="entry name" value="GUANINE DEAMINASE"/>
    <property type="match status" value="1"/>
</dbReference>
<dbReference type="UniPathway" id="UPA00603">
    <property type="reaction ID" value="UER00660"/>
</dbReference>
<evidence type="ECO:0000256" key="6">
    <source>
        <dbReference type="ARBA" id="ARBA00051148"/>
    </source>
</evidence>
<comment type="caution">
    <text evidence="10">The sequence shown here is derived from an EMBL/GenBank/DDBJ whole genome shotgun (WGS) entry which is preliminary data.</text>
</comment>
<evidence type="ECO:0000256" key="2">
    <source>
        <dbReference type="ARBA" id="ARBA00006745"/>
    </source>
</evidence>
<dbReference type="SUPFAM" id="SSF51556">
    <property type="entry name" value="Metallo-dependent hydrolases"/>
    <property type="match status" value="1"/>
</dbReference>
<dbReference type="GO" id="GO:0005829">
    <property type="term" value="C:cytosol"/>
    <property type="evidence" value="ECO:0007669"/>
    <property type="project" value="TreeGrafter"/>
</dbReference>
<name>A0A099NSP8_PICKU</name>
<dbReference type="Proteomes" id="UP000029867">
    <property type="component" value="Unassembled WGS sequence"/>
</dbReference>
<keyword evidence="3 8" id="KW-0479">Metal-binding</keyword>
<evidence type="ECO:0000256" key="7">
    <source>
        <dbReference type="ARBA" id="ARBA00056079"/>
    </source>
</evidence>
<accession>A0A099NSP8</accession>
<keyword evidence="4 8" id="KW-0378">Hydrolase</keyword>
<dbReference type="InterPro" id="IPR006680">
    <property type="entry name" value="Amidohydro-rel"/>
</dbReference>
<dbReference type="GO" id="GO:0008270">
    <property type="term" value="F:zinc ion binding"/>
    <property type="evidence" value="ECO:0007669"/>
    <property type="project" value="UniProtKB-UniRule"/>
</dbReference>
<proteinExistence type="inferred from homology"/>
<dbReference type="eggNOG" id="KOG3968">
    <property type="taxonomic scope" value="Eukaryota"/>
</dbReference>
<evidence type="ECO:0000256" key="1">
    <source>
        <dbReference type="ARBA" id="ARBA00004984"/>
    </source>
</evidence>
<dbReference type="GO" id="GO:0008892">
    <property type="term" value="F:guanine deaminase activity"/>
    <property type="evidence" value="ECO:0007669"/>
    <property type="project" value="UniProtKB-UniRule"/>
</dbReference>
<dbReference type="PANTHER" id="PTHR11271">
    <property type="entry name" value="GUANINE DEAMINASE"/>
    <property type="match status" value="1"/>
</dbReference>
<dbReference type="Gene3D" id="2.30.40.10">
    <property type="entry name" value="Urease, subunit C, domain 1"/>
    <property type="match status" value="1"/>
</dbReference>
<evidence type="ECO:0000256" key="3">
    <source>
        <dbReference type="ARBA" id="ARBA00022723"/>
    </source>
</evidence>
<dbReference type="AlphaFoldDB" id="A0A099NSP8"/>
<dbReference type="InterPro" id="IPR051607">
    <property type="entry name" value="Metallo-dep_hydrolases"/>
</dbReference>
<sequence length="489" mass="55272">MPTKIQEPYFQGSIDTLCYRKIKYTGYYGTFVHTPQLGKLEVLNRTLVGVDTNGTIDFIIPINSEDADIKELILKHSSIKGLNENDVEIVDISNEETRFFFPGFIDTHIHAPQFPNNGIFGNSTLLDWLETYTFPLESSCKDLNIAREIYTQCVRRTLGYGTTTASYYATIHAKATSLLSDIALIHGQRAFIGKVCMNRFAPHDYIETEDECKASTLQVIDHIERRNPKGDLIKPVLTPRFAPSCTEEMMRWLGSVRDKGDYHCQTHLSENNNEIQWVQELFPKYDNYTDVYYKNGLLSTKTTLAHCIHLSDDELLILQKTGSGVSHCPTSNSSITSGEARVRWLLDNQINVSLGTDCSGGFTPSILEVAKHALLVSRHLVMKTKNDAEKLTPAEVLYLATMGGAEVLKINDKVGCFKKGLKFDAQLINLNAKNSNIDIFHFQKPKWGQFETAESMNKFINLIDKWLFNGDDRNIETVYVNGRTVINNV</sequence>
<dbReference type="EC" id="3.5.4.3" evidence="8"/>
<comment type="function">
    <text evidence="7 8">Catalyzes the hydrolytic deamination of guanine, producing xanthine and ammonia.</text>
</comment>
<evidence type="ECO:0000256" key="4">
    <source>
        <dbReference type="ARBA" id="ARBA00022801"/>
    </source>
</evidence>
<dbReference type="Pfam" id="PF01979">
    <property type="entry name" value="Amidohydro_1"/>
    <property type="match status" value="1"/>
</dbReference>
<dbReference type="VEuPathDB" id="FungiDB:C5L36_0A02160"/>
<evidence type="ECO:0000256" key="5">
    <source>
        <dbReference type="ARBA" id="ARBA00022833"/>
    </source>
</evidence>
<dbReference type="FunFam" id="3.20.20.140:FF:000022">
    <property type="entry name" value="Guanine deaminase"/>
    <property type="match status" value="1"/>
</dbReference>
<feature type="domain" description="Amidohydrolase-related" evidence="9">
    <location>
        <begin position="101"/>
        <end position="485"/>
    </location>
</feature>
<dbReference type="Gene3D" id="3.20.20.140">
    <property type="entry name" value="Metal-dependent hydrolases"/>
    <property type="match status" value="1"/>
</dbReference>
<organism evidence="10 11">
    <name type="scientific">Pichia kudriavzevii</name>
    <name type="common">Yeast</name>
    <name type="synonym">Issatchenkia orientalis</name>
    <dbReference type="NCBI Taxonomy" id="4909"/>
    <lineage>
        <taxon>Eukaryota</taxon>
        <taxon>Fungi</taxon>
        <taxon>Dikarya</taxon>
        <taxon>Ascomycota</taxon>
        <taxon>Saccharomycotina</taxon>
        <taxon>Pichiomycetes</taxon>
        <taxon>Pichiales</taxon>
        <taxon>Pichiaceae</taxon>
        <taxon>Pichia</taxon>
    </lineage>
</organism>
<dbReference type="HOGENOM" id="CLU_012358_0_0_1"/>
<evidence type="ECO:0000256" key="8">
    <source>
        <dbReference type="RuleBase" id="RU366009"/>
    </source>
</evidence>
<gene>
    <name evidence="10" type="ORF">JL09_g5003</name>
</gene>
<comment type="cofactor">
    <cofactor evidence="8">
        <name>Zn(2+)</name>
        <dbReference type="ChEBI" id="CHEBI:29105"/>
    </cofactor>
    <text evidence="8">Binds 1 zinc ion per subunit.</text>
</comment>
<protein>
    <recommendedName>
        <fullName evidence="8">Guanine deaminase</fullName>
        <shortName evidence="8">Guanase</shortName>
        <ecNumber evidence="8">3.5.4.3</ecNumber>
    </recommendedName>
    <alternativeName>
        <fullName evidence="8">Guanine aminohydrolase</fullName>
    </alternativeName>
</protein>
<dbReference type="InterPro" id="IPR032466">
    <property type="entry name" value="Metal_Hydrolase"/>
</dbReference>
<evidence type="ECO:0000313" key="11">
    <source>
        <dbReference type="Proteomes" id="UP000029867"/>
    </source>
</evidence>
<dbReference type="GO" id="GO:0006147">
    <property type="term" value="P:guanine catabolic process"/>
    <property type="evidence" value="ECO:0007669"/>
    <property type="project" value="UniProtKB-UniRule"/>
</dbReference>
<dbReference type="EMBL" id="JQFK01000298">
    <property type="protein sequence ID" value="KGK35848.1"/>
    <property type="molecule type" value="Genomic_DNA"/>
</dbReference>
<reference evidence="11" key="1">
    <citation type="journal article" date="2014" name="Microb. Cell Fact.">
        <title>Exploiting Issatchenkia orientalis SD108 for succinic acid production.</title>
        <authorList>
            <person name="Xiao H."/>
            <person name="Shao Z."/>
            <person name="Jiang Y."/>
            <person name="Dole S."/>
            <person name="Zhao H."/>
        </authorList>
    </citation>
    <scope>NUCLEOTIDE SEQUENCE [LARGE SCALE GENOMIC DNA]</scope>
    <source>
        <strain evidence="11">SD108</strain>
    </source>
</reference>
<comment type="pathway">
    <text evidence="1 8">Purine metabolism; guanine degradation; xanthine from guanine: step 1/1.</text>
</comment>
<dbReference type="InterPro" id="IPR011059">
    <property type="entry name" value="Metal-dep_hydrolase_composite"/>
</dbReference>
<dbReference type="NCBIfam" id="TIGR02967">
    <property type="entry name" value="guan_deamin"/>
    <property type="match status" value="1"/>
</dbReference>